<keyword evidence="7" id="KW-0735">Signal-anchor</keyword>
<dbReference type="GO" id="GO:0042383">
    <property type="term" value="C:sarcolemma"/>
    <property type="evidence" value="ECO:0007669"/>
    <property type="project" value="UniProtKB-SubCell"/>
</dbReference>
<protein>
    <recommendedName>
        <fullName evidence="16">Zeta-sarcoglycan-like</fullName>
    </recommendedName>
</protein>
<accession>A0A9Q0M203</accession>
<evidence type="ECO:0000313" key="14">
    <source>
        <dbReference type="EMBL" id="KAJ6216005.1"/>
    </source>
</evidence>
<evidence type="ECO:0000256" key="8">
    <source>
        <dbReference type="ARBA" id="ARBA00022989"/>
    </source>
</evidence>
<evidence type="ECO:0000256" key="2">
    <source>
        <dbReference type="ARBA" id="ARBA00004274"/>
    </source>
</evidence>
<keyword evidence="9 13" id="KW-0472">Membrane</keyword>
<evidence type="ECO:0000256" key="4">
    <source>
        <dbReference type="ARBA" id="ARBA00022475"/>
    </source>
</evidence>
<keyword evidence="10" id="KW-1015">Disulfide bond</keyword>
<sequence>MPYYQPQLQHHQMQDLNRDQPIPLQTMAKRDTIVTSGPLGTCLVEPEPKRTNQINQWNDWFEHCNIPTPFGRIRLVNTLVMILIGTIILNGLLIWWIVISLRLHQASSPLRSVFSHSGSYAIRMNGNLQIDKELRSNRIQGSAKQSSSPRPLIIESSDGQIQLGSSDRSSILLNNHGMMEMKTDHLRINQDDGVHRTTLQIHDRMLILDDSNGQQHLRSSNGGYRIGRQLNSTMIRANVDEPFRMESLAERLEMKSKRIDMESMNGPIKFESYQSIRFDGETIHIDGSDIRMVNIQQNELNRNDMNNLDRSYPIAYQLCLCADGTLFATDPNGWCEADTSICPNH</sequence>
<evidence type="ECO:0008006" key="16">
    <source>
        <dbReference type="Google" id="ProtNLM"/>
    </source>
</evidence>
<keyword evidence="15" id="KW-1185">Reference proteome</keyword>
<evidence type="ECO:0000256" key="7">
    <source>
        <dbReference type="ARBA" id="ARBA00022968"/>
    </source>
</evidence>
<evidence type="ECO:0000256" key="10">
    <source>
        <dbReference type="ARBA" id="ARBA00023157"/>
    </source>
</evidence>
<gene>
    <name evidence="14" type="ORF">RDWZM_010505</name>
</gene>
<keyword evidence="6 13" id="KW-0812">Transmembrane</keyword>
<feature type="transmembrane region" description="Helical" evidence="13">
    <location>
        <begin position="75"/>
        <end position="98"/>
    </location>
</feature>
<comment type="subcellular location">
    <subcellularLocation>
        <location evidence="2">Cell membrane</location>
        <location evidence="2">Sarcolemma</location>
        <topology evidence="2">Single-pass type II membrane protein</topology>
    </subcellularLocation>
    <subcellularLocation>
        <location evidence="1">Cytoplasm</location>
        <location evidence="1">Cytoskeleton</location>
    </subcellularLocation>
</comment>
<comment type="similarity">
    <text evidence="3">Belongs to the sarcoglycan beta/delta/gamma/zeta family.</text>
</comment>
<name>A0A9Q0M203_BLOTA</name>
<dbReference type="PANTHER" id="PTHR12939">
    <property type="entry name" value="SARCOGLYCAN"/>
    <property type="match status" value="1"/>
</dbReference>
<evidence type="ECO:0000256" key="5">
    <source>
        <dbReference type="ARBA" id="ARBA00022490"/>
    </source>
</evidence>
<keyword evidence="8 13" id="KW-1133">Transmembrane helix</keyword>
<reference evidence="14" key="1">
    <citation type="submission" date="2022-12" db="EMBL/GenBank/DDBJ databases">
        <title>Genome assemblies of Blomia tropicalis.</title>
        <authorList>
            <person name="Cui Y."/>
        </authorList>
    </citation>
    <scope>NUCLEOTIDE SEQUENCE</scope>
    <source>
        <tissue evidence="14">Adult mites</tissue>
    </source>
</reference>
<evidence type="ECO:0000256" key="6">
    <source>
        <dbReference type="ARBA" id="ARBA00022692"/>
    </source>
</evidence>
<evidence type="ECO:0000256" key="3">
    <source>
        <dbReference type="ARBA" id="ARBA00007574"/>
    </source>
</evidence>
<comment type="caution">
    <text evidence="14">The sequence shown here is derived from an EMBL/GenBank/DDBJ whole genome shotgun (WGS) entry which is preliminary data.</text>
</comment>
<dbReference type="GO" id="GO:0016012">
    <property type="term" value="C:sarcoglycan complex"/>
    <property type="evidence" value="ECO:0007669"/>
    <property type="project" value="InterPro"/>
</dbReference>
<dbReference type="AlphaFoldDB" id="A0A9Q0M203"/>
<dbReference type="PANTHER" id="PTHR12939:SF10">
    <property type="entry name" value="EG:4F1.1 PROTEIN"/>
    <property type="match status" value="1"/>
</dbReference>
<organism evidence="14 15">
    <name type="scientific">Blomia tropicalis</name>
    <name type="common">Mite</name>
    <dbReference type="NCBI Taxonomy" id="40697"/>
    <lineage>
        <taxon>Eukaryota</taxon>
        <taxon>Metazoa</taxon>
        <taxon>Ecdysozoa</taxon>
        <taxon>Arthropoda</taxon>
        <taxon>Chelicerata</taxon>
        <taxon>Arachnida</taxon>
        <taxon>Acari</taxon>
        <taxon>Acariformes</taxon>
        <taxon>Sarcoptiformes</taxon>
        <taxon>Astigmata</taxon>
        <taxon>Glycyphagoidea</taxon>
        <taxon>Echimyopodidae</taxon>
        <taxon>Blomia</taxon>
    </lineage>
</organism>
<dbReference type="Proteomes" id="UP001142055">
    <property type="component" value="Chromosome 4"/>
</dbReference>
<dbReference type="Pfam" id="PF04790">
    <property type="entry name" value="Sarcoglycan_1"/>
    <property type="match status" value="1"/>
</dbReference>
<dbReference type="EMBL" id="JAPWDV010000004">
    <property type="protein sequence ID" value="KAJ6216005.1"/>
    <property type="molecule type" value="Genomic_DNA"/>
</dbReference>
<dbReference type="GO" id="GO:0005856">
    <property type="term" value="C:cytoskeleton"/>
    <property type="evidence" value="ECO:0007669"/>
    <property type="project" value="UniProtKB-SubCell"/>
</dbReference>
<dbReference type="InterPro" id="IPR039972">
    <property type="entry name" value="Sarcoglycan_gamma/delta/zeta"/>
</dbReference>
<evidence type="ECO:0000256" key="11">
    <source>
        <dbReference type="ARBA" id="ARBA00023180"/>
    </source>
</evidence>
<evidence type="ECO:0000256" key="1">
    <source>
        <dbReference type="ARBA" id="ARBA00004245"/>
    </source>
</evidence>
<proteinExistence type="inferred from homology"/>
<keyword evidence="11" id="KW-0325">Glycoprotein</keyword>
<evidence type="ECO:0000256" key="9">
    <source>
        <dbReference type="ARBA" id="ARBA00023136"/>
    </source>
</evidence>
<keyword evidence="5" id="KW-0963">Cytoplasm</keyword>
<evidence type="ECO:0000256" key="13">
    <source>
        <dbReference type="SAM" id="Phobius"/>
    </source>
</evidence>
<keyword evidence="4" id="KW-1003">Cell membrane</keyword>
<evidence type="ECO:0000313" key="15">
    <source>
        <dbReference type="Proteomes" id="UP001142055"/>
    </source>
</evidence>
<dbReference type="InterPro" id="IPR006875">
    <property type="entry name" value="Sarcoglycan"/>
</dbReference>
<keyword evidence="12" id="KW-0206">Cytoskeleton</keyword>
<evidence type="ECO:0000256" key="12">
    <source>
        <dbReference type="ARBA" id="ARBA00023212"/>
    </source>
</evidence>